<name>A0A1K2IWF0_9FLAO</name>
<dbReference type="EMBL" id="FPKW01000024">
    <property type="protein sequence ID" value="SFZ96695.1"/>
    <property type="molecule type" value="Genomic_DNA"/>
</dbReference>
<dbReference type="AlphaFoldDB" id="A0A1K2IWF0"/>
<evidence type="ECO:0000313" key="3">
    <source>
        <dbReference type="Proteomes" id="UP000182034"/>
    </source>
</evidence>
<accession>A0A1K2IWF0</accession>
<evidence type="ECO:0000259" key="1">
    <source>
        <dbReference type="PROSITE" id="PS51406"/>
    </source>
</evidence>
<dbReference type="InterPro" id="IPR036056">
    <property type="entry name" value="Fibrinogen-like_C"/>
</dbReference>
<dbReference type="PROSITE" id="PS51406">
    <property type="entry name" value="FIBRINOGEN_C_2"/>
    <property type="match status" value="1"/>
</dbReference>
<sequence length="530" mass="55811">MKKSHYYFLKRLLVIVVFIFCCTLYGQVGIGTPTPRGALDINKPLTNTHGLVLPTNASPANMQNPQGGSVPPGTIMYDSTEDCVKLYKQSLNGGAAGWSDCLQSGSSSSVVADCNAAGNGFSGGYKKGTAMTAGNTFKVTLTNNSFSQVTIALDSTDLTLSGVAGITVASVNPTSVTLTAGQSEIITYTLSGTPTVCGTLTGNWQKINLNCTKTIAVAPNPTIDCANGTWSTAVSPDYKLNGLINGQAYSGTYSVAYTNGECSLPADVVTSNGLTLTYAGGPLSASGTINYVLSGTYTGTNNGSVTFTMASGCSIYLGPCTSCKQILDLGLANTDGVYWIDPDQVGITYAPMRAQCDMTTDGGGWTLILNYLHLGGTSPGTSIRTTLPIIGSSTLGTDESGNTDFWGNAGRALQVALNPSEYRFYGITNSHPRVMHFKTSHVGSLTYFKTGVGNATGIQSSFTPLTGHTTNLPGNAVDFYGGVASGRELTEFPFYVAARNHWGIGAINRWEMDDFPNNNSRNTLHRVWIR</sequence>
<dbReference type="STRING" id="1612149.SAMN05216324_12415"/>
<protein>
    <recommendedName>
        <fullName evidence="1">Fibrinogen C-terminal domain-containing protein</fullName>
    </recommendedName>
</protein>
<dbReference type="Proteomes" id="UP000182034">
    <property type="component" value="Unassembled WGS sequence"/>
</dbReference>
<dbReference type="InterPro" id="IPR014716">
    <property type="entry name" value="Fibrinogen_a/b/g_C_1"/>
</dbReference>
<organism evidence="2 3">
    <name type="scientific">Chryseobacterium limigenitum</name>
    <dbReference type="NCBI Taxonomy" id="1612149"/>
    <lineage>
        <taxon>Bacteria</taxon>
        <taxon>Pseudomonadati</taxon>
        <taxon>Bacteroidota</taxon>
        <taxon>Flavobacteriia</taxon>
        <taxon>Flavobacteriales</taxon>
        <taxon>Weeksellaceae</taxon>
        <taxon>Chryseobacterium group</taxon>
        <taxon>Chryseobacterium</taxon>
    </lineage>
</organism>
<proteinExistence type="predicted"/>
<gene>
    <name evidence="2" type="ORF">SAMN05216324_12415</name>
</gene>
<dbReference type="Gene3D" id="3.90.215.10">
    <property type="entry name" value="Gamma Fibrinogen, chain A, domain 1"/>
    <property type="match status" value="1"/>
</dbReference>
<reference evidence="3" key="1">
    <citation type="submission" date="2016-10" db="EMBL/GenBank/DDBJ databases">
        <authorList>
            <person name="Varghese N."/>
            <person name="Submissions S."/>
        </authorList>
    </citation>
    <scope>NUCLEOTIDE SEQUENCE [LARGE SCALE GENOMIC DNA]</scope>
    <source>
        <strain evidence="3">SUR2</strain>
    </source>
</reference>
<feature type="domain" description="Fibrinogen C-terminal" evidence="1">
    <location>
        <begin position="314"/>
        <end position="368"/>
    </location>
</feature>
<dbReference type="RefSeq" id="WP_170857346.1">
    <property type="nucleotide sequence ID" value="NZ_FPKW01000024.1"/>
</dbReference>
<dbReference type="SUPFAM" id="SSF56496">
    <property type="entry name" value="Fibrinogen C-terminal domain-like"/>
    <property type="match status" value="1"/>
</dbReference>
<dbReference type="NCBIfam" id="NF040941">
    <property type="entry name" value="GGGWT_bact"/>
    <property type="match status" value="1"/>
</dbReference>
<evidence type="ECO:0000313" key="2">
    <source>
        <dbReference type="EMBL" id="SFZ96695.1"/>
    </source>
</evidence>
<keyword evidence="3" id="KW-1185">Reference proteome</keyword>
<dbReference type="InterPro" id="IPR002181">
    <property type="entry name" value="Fibrinogen_a/b/g_C_dom"/>
</dbReference>